<keyword evidence="3" id="KW-0966">Cell projection</keyword>
<feature type="compositionally biased region" description="Low complexity" evidence="1">
    <location>
        <begin position="63"/>
        <end position="75"/>
    </location>
</feature>
<dbReference type="PANTHER" id="PTHR37533">
    <property type="entry name" value="FLAGELLAR HOOK-LENGTH CONTROL PROTEIN"/>
    <property type="match status" value="1"/>
</dbReference>
<organism evidence="3 4">
    <name type="scientific">Cellvibrio fibrivorans</name>
    <dbReference type="NCBI Taxonomy" id="126350"/>
    <lineage>
        <taxon>Bacteria</taxon>
        <taxon>Pseudomonadati</taxon>
        <taxon>Pseudomonadota</taxon>
        <taxon>Gammaproteobacteria</taxon>
        <taxon>Cellvibrionales</taxon>
        <taxon>Cellvibrionaceae</taxon>
        <taxon>Cellvibrio</taxon>
    </lineage>
</organism>
<feature type="compositionally biased region" description="Basic and acidic residues" evidence="1">
    <location>
        <begin position="43"/>
        <end position="59"/>
    </location>
</feature>
<dbReference type="EMBL" id="JAVDVX010000002">
    <property type="protein sequence ID" value="MDR7089501.1"/>
    <property type="molecule type" value="Genomic_DNA"/>
</dbReference>
<dbReference type="Pfam" id="PF02120">
    <property type="entry name" value="Flg_hook"/>
    <property type="match status" value="1"/>
</dbReference>
<dbReference type="Gene3D" id="3.30.750.140">
    <property type="match status" value="1"/>
</dbReference>
<feature type="compositionally biased region" description="Basic and acidic residues" evidence="1">
    <location>
        <begin position="475"/>
        <end position="486"/>
    </location>
</feature>
<feature type="region of interest" description="Disordered" evidence="1">
    <location>
        <begin position="475"/>
        <end position="498"/>
    </location>
</feature>
<feature type="compositionally biased region" description="Polar residues" evidence="1">
    <location>
        <begin position="129"/>
        <end position="142"/>
    </location>
</feature>
<dbReference type="PANTHER" id="PTHR37533:SF2">
    <property type="entry name" value="FLAGELLAR HOOK-LENGTH CONTROL PROTEIN"/>
    <property type="match status" value="1"/>
</dbReference>
<dbReference type="InterPro" id="IPR038610">
    <property type="entry name" value="FliK-like_C_sf"/>
</dbReference>
<proteinExistence type="predicted"/>
<comment type="caution">
    <text evidence="3">The sequence shown here is derived from an EMBL/GenBank/DDBJ whole genome shotgun (WGS) entry which is preliminary data.</text>
</comment>
<name>A0ABU1UWD2_9GAMM</name>
<gene>
    <name evidence="3" type="ORF">J2X05_001507</name>
</gene>
<accession>A0ABU1UWD2</accession>
<keyword evidence="3" id="KW-0282">Flagellum</keyword>
<keyword evidence="3" id="KW-0969">Cilium</keyword>
<evidence type="ECO:0000313" key="3">
    <source>
        <dbReference type="EMBL" id="MDR7089501.1"/>
    </source>
</evidence>
<sequence>MNNGNLLNSLLGITNANPVVTKASAAKARAESTEKFQQALEQVRPEVAARKPVARKENPPAEPAAARQASKPAAQRNSVQETHKTDTPSKARDHAQDVASKPVEKSETVVRDTSVDEPVMDNQTEEQSADAQPQTQAGTTHTGEGEDQSADEVPVALDNFLLITHGLSGEGKVDEMLASPENLFNAANPQPLLADESLNDDDIDLSSDNSVLDPGVLAIQPSVMPVAPEASILPGLAVGTLVNNQPPLAVTTQVTQGQVAGPTITSAAVDAQPAALLALGGTSSNLVSELALDGAEGEIDVLTGDSSATDSGENPDFLLLNSKAALNKLAETTMTTATLDRAAPAADLAKPAAVSAAVETLTRLADAQSPAARAFVVQTGVPVTVGTPQWSQAVGDKVLWLAAQNVSSAEIRLDPPELGPMQVRVSVNQDQASVTFTSPHPAVREALDQQLNRLREMFSEQGLNLVNVDVSDKSFAQHEREKEESTKNSGNAGLDEEELAPVAITQAVSMRLVDHYA</sequence>
<evidence type="ECO:0000313" key="4">
    <source>
        <dbReference type="Proteomes" id="UP001253595"/>
    </source>
</evidence>
<evidence type="ECO:0000256" key="1">
    <source>
        <dbReference type="SAM" id="MobiDB-lite"/>
    </source>
</evidence>
<dbReference type="CDD" id="cd17470">
    <property type="entry name" value="T3SS_Flik_C"/>
    <property type="match status" value="1"/>
</dbReference>
<reference evidence="3 4" key="1">
    <citation type="submission" date="2023-07" db="EMBL/GenBank/DDBJ databases">
        <title>Sorghum-associated microbial communities from plants grown in Nebraska, USA.</title>
        <authorList>
            <person name="Schachtman D."/>
        </authorList>
    </citation>
    <scope>NUCLEOTIDE SEQUENCE [LARGE SCALE GENOMIC DNA]</scope>
    <source>
        <strain evidence="3 4">BE190</strain>
    </source>
</reference>
<feature type="domain" description="Flagellar hook-length control protein-like C-terminal" evidence="2">
    <location>
        <begin position="396"/>
        <end position="476"/>
    </location>
</feature>
<protein>
    <submittedName>
        <fullName evidence="3">Flagellar hook-length control protein FliK</fullName>
    </submittedName>
</protein>
<dbReference type="InterPro" id="IPR052563">
    <property type="entry name" value="FliK"/>
</dbReference>
<evidence type="ECO:0000259" key="2">
    <source>
        <dbReference type="Pfam" id="PF02120"/>
    </source>
</evidence>
<dbReference type="RefSeq" id="WP_310070717.1">
    <property type="nucleotide sequence ID" value="NZ_JAVDVX010000002.1"/>
</dbReference>
<feature type="compositionally biased region" description="Basic and acidic residues" evidence="1">
    <location>
        <begin position="81"/>
        <end position="114"/>
    </location>
</feature>
<dbReference type="InterPro" id="IPR021136">
    <property type="entry name" value="Flagellar_hook_control-like_C"/>
</dbReference>
<feature type="region of interest" description="Disordered" evidence="1">
    <location>
        <begin position="43"/>
        <end position="149"/>
    </location>
</feature>
<keyword evidence="4" id="KW-1185">Reference proteome</keyword>
<dbReference type="Proteomes" id="UP001253595">
    <property type="component" value="Unassembled WGS sequence"/>
</dbReference>